<protein>
    <recommendedName>
        <fullName evidence="1">DinB-like domain-containing protein</fullName>
    </recommendedName>
</protein>
<dbReference type="AlphaFoldDB" id="A0AA48KDE6"/>
<feature type="domain" description="DinB-like" evidence="1">
    <location>
        <begin position="17"/>
        <end position="141"/>
    </location>
</feature>
<evidence type="ECO:0000313" key="3">
    <source>
        <dbReference type="Proteomes" id="UP001228113"/>
    </source>
</evidence>
<accession>A0AA48KDE6</accession>
<dbReference type="InterPro" id="IPR034660">
    <property type="entry name" value="DinB/YfiT-like"/>
</dbReference>
<dbReference type="KEGG" id="msea:METESE_31720"/>
<keyword evidence="3" id="KW-1185">Reference proteome</keyword>
<dbReference type="InterPro" id="IPR024775">
    <property type="entry name" value="DinB-like"/>
</dbReference>
<gene>
    <name evidence="2" type="ORF">METESE_31720</name>
</gene>
<dbReference type="Proteomes" id="UP001228113">
    <property type="component" value="Chromosome"/>
</dbReference>
<evidence type="ECO:0000259" key="1">
    <source>
        <dbReference type="Pfam" id="PF12867"/>
    </source>
</evidence>
<dbReference type="Pfam" id="PF12867">
    <property type="entry name" value="DinB_2"/>
    <property type="match status" value="1"/>
</dbReference>
<name>A0AA48KDE6_9BACT</name>
<evidence type="ECO:0000313" key="2">
    <source>
        <dbReference type="EMBL" id="BDU78214.1"/>
    </source>
</evidence>
<dbReference type="RefSeq" id="WP_243329654.1">
    <property type="nucleotide sequence ID" value="NZ_AP027081.1"/>
</dbReference>
<organism evidence="2 3">
    <name type="scientific">Mesoterricola sediminis</name>
    <dbReference type="NCBI Taxonomy" id="2927980"/>
    <lineage>
        <taxon>Bacteria</taxon>
        <taxon>Pseudomonadati</taxon>
        <taxon>Acidobacteriota</taxon>
        <taxon>Holophagae</taxon>
        <taxon>Holophagales</taxon>
        <taxon>Holophagaceae</taxon>
        <taxon>Mesoterricola</taxon>
    </lineage>
</organism>
<proteinExistence type="predicted"/>
<dbReference type="EMBL" id="AP027081">
    <property type="protein sequence ID" value="BDU78214.1"/>
    <property type="molecule type" value="Genomic_DNA"/>
</dbReference>
<sequence>MNPLLEHLQAHFIKDLQAFAREIEAFPDDSALWRAPQGIANPAGNLALHVAGNLQFCVGALLGGSGYQRDRDGEFSRRSGTREEVVRELDQARRAVETVLPRLTDADLQKEFPLTKDGQRFPTDVFLLRLAVHLTYHLGQANYLRRITAQA</sequence>
<reference evidence="2" key="1">
    <citation type="journal article" date="2023" name="Int. J. Syst. Evol. Microbiol.">
        <title>Mesoterricola silvestris gen. nov., sp. nov., Mesoterricola sediminis sp. nov., Geothrix oryzae sp. nov., Geothrix edaphica sp. nov., Geothrix rubra sp. nov., and Geothrix limicola sp. nov., six novel members of Acidobacteriota isolated from soils.</title>
        <authorList>
            <person name="Itoh H."/>
            <person name="Sugisawa Y."/>
            <person name="Mise K."/>
            <person name="Xu Z."/>
            <person name="Kuniyasu M."/>
            <person name="Ushijima N."/>
            <person name="Kawano K."/>
            <person name="Kobayashi E."/>
            <person name="Shiratori Y."/>
            <person name="Masuda Y."/>
            <person name="Senoo K."/>
        </authorList>
    </citation>
    <scope>NUCLEOTIDE SEQUENCE</scope>
    <source>
        <strain evidence="2">W786</strain>
    </source>
</reference>
<dbReference type="SUPFAM" id="SSF109854">
    <property type="entry name" value="DinB/YfiT-like putative metalloenzymes"/>
    <property type="match status" value="1"/>
</dbReference>
<dbReference type="Gene3D" id="1.20.120.450">
    <property type="entry name" value="dinb family like domain"/>
    <property type="match status" value="1"/>
</dbReference>